<evidence type="ECO:0000256" key="5">
    <source>
        <dbReference type="ARBA" id="ARBA00022840"/>
    </source>
</evidence>
<dbReference type="RefSeq" id="WP_248564583.1">
    <property type="nucleotide sequence ID" value="NZ_AP025698.1"/>
</dbReference>
<dbReference type="InterPro" id="IPR022310">
    <property type="entry name" value="NAD/GMP_synthase"/>
</dbReference>
<keyword evidence="2 8" id="KW-0436">Ligase</keyword>
<dbReference type="Pfam" id="PF02540">
    <property type="entry name" value="NAD_synthase"/>
    <property type="match status" value="1"/>
</dbReference>
<gene>
    <name evidence="8" type="primary">nadE</name>
    <name evidence="12" type="ORF">MTTB_00830</name>
</gene>
<evidence type="ECO:0000256" key="10">
    <source>
        <dbReference type="RuleBase" id="RU003812"/>
    </source>
</evidence>
<evidence type="ECO:0000256" key="6">
    <source>
        <dbReference type="ARBA" id="ARBA00022842"/>
    </source>
</evidence>
<evidence type="ECO:0000256" key="1">
    <source>
        <dbReference type="ARBA" id="ARBA00005859"/>
    </source>
</evidence>
<keyword evidence="3 8" id="KW-0479">Metal-binding</keyword>
<organism evidence="12 13">
    <name type="scientific">Methanothermobacter tenebrarum</name>
    <dbReference type="NCBI Taxonomy" id="680118"/>
    <lineage>
        <taxon>Archaea</taxon>
        <taxon>Methanobacteriati</taxon>
        <taxon>Methanobacteriota</taxon>
        <taxon>Methanomada group</taxon>
        <taxon>Methanobacteria</taxon>
        <taxon>Methanobacteriales</taxon>
        <taxon>Methanobacteriaceae</taxon>
        <taxon>Methanothermobacter</taxon>
    </lineage>
</organism>
<dbReference type="PANTHER" id="PTHR23090">
    <property type="entry name" value="NH 3 /GLUTAMINE-DEPENDENT NAD + SYNTHETASE"/>
    <property type="match status" value="1"/>
</dbReference>
<keyword evidence="6 8" id="KW-0460">Magnesium</keyword>
<feature type="binding site" description="in other chain" evidence="8">
    <location>
        <begin position="247"/>
        <end position="248"/>
    </location>
    <ligand>
        <name>deamido-NAD(+)</name>
        <dbReference type="ChEBI" id="CHEBI:58437"/>
        <note>ligand shared between two neighboring subunits</note>
    </ligand>
</feature>
<dbReference type="InterPro" id="IPR003694">
    <property type="entry name" value="NAD_synthase"/>
</dbReference>
<name>A0ABN6P995_9EURY</name>
<evidence type="ECO:0000256" key="9">
    <source>
        <dbReference type="RuleBase" id="RU003811"/>
    </source>
</evidence>
<feature type="binding site" description="in other chain" evidence="8">
    <location>
        <position position="116"/>
    </location>
    <ligand>
        <name>deamido-NAD(+)</name>
        <dbReference type="ChEBI" id="CHEBI:58437"/>
        <note>ligand shared between two neighboring subunits</note>
    </ligand>
</feature>
<dbReference type="GeneID" id="71964578"/>
<evidence type="ECO:0000256" key="7">
    <source>
        <dbReference type="ARBA" id="ARBA00023027"/>
    </source>
</evidence>
<evidence type="ECO:0000256" key="2">
    <source>
        <dbReference type="ARBA" id="ARBA00022598"/>
    </source>
</evidence>
<dbReference type="HAMAP" id="MF_00193">
    <property type="entry name" value="NadE_ammonia_dep"/>
    <property type="match status" value="1"/>
</dbReference>
<sequence length="259" mass="28802">MDLPPLDEKVIYRIKKFIRDKVEEAGTEGVVLGLSGGIDSTVTAYLCKEALGPDRVLGIIMPTGTTSPIDVKHARMVAEILGIENETIQIGPLIEPFKSLCYHRGTRLARGNLKARMRMIILYYHSNSLNRLVAGTGNRTELLVGYFTKYGDGGVDILPIGCLYKGQVKLLAEKLGVPVEIIEKTPTAGLWYGQTDEEELGIKYPILDRILYLMVDRGLDDQSISEIIKTPIGEVKRIRMMVENSRHKINPPEIPILEG</sequence>
<feature type="binding site" description="in other chain" evidence="8">
    <location>
        <position position="149"/>
    </location>
    <ligand>
        <name>deamido-NAD(+)</name>
        <dbReference type="ChEBI" id="CHEBI:58437"/>
        <note>ligand shared between two neighboring subunits</note>
    </ligand>
</feature>
<dbReference type="EC" id="6.3.1.5" evidence="8 10"/>
<evidence type="ECO:0000313" key="13">
    <source>
        <dbReference type="Proteomes" id="UP000831817"/>
    </source>
</evidence>
<feature type="binding site" evidence="8">
    <location>
        <position position="165"/>
    </location>
    <ligand>
        <name>ATP</name>
        <dbReference type="ChEBI" id="CHEBI:30616"/>
    </ligand>
</feature>
<dbReference type="Proteomes" id="UP000831817">
    <property type="component" value="Chromosome"/>
</dbReference>
<evidence type="ECO:0000256" key="4">
    <source>
        <dbReference type="ARBA" id="ARBA00022741"/>
    </source>
</evidence>
<comment type="function">
    <text evidence="8">Catalyzes the ATP-dependent amidation of deamido-NAD to form NAD. Uses ammonia as a nitrogen source.</text>
</comment>
<evidence type="ECO:0000256" key="8">
    <source>
        <dbReference type="HAMAP-Rule" id="MF_00193"/>
    </source>
</evidence>
<dbReference type="InterPro" id="IPR014729">
    <property type="entry name" value="Rossmann-like_a/b/a_fold"/>
</dbReference>
<dbReference type="EMBL" id="AP025698">
    <property type="protein sequence ID" value="BDH78704.1"/>
    <property type="molecule type" value="Genomic_DNA"/>
</dbReference>
<reference evidence="12 13" key="1">
    <citation type="submission" date="2022-04" db="EMBL/GenBank/DDBJ databases">
        <title>Complete genome of Methanothermobacter tenebrarum strain RMAS.</title>
        <authorList>
            <person name="Nakamura K."/>
            <person name="Oshima K."/>
            <person name="Hattori M."/>
            <person name="Kamagata Y."/>
            <person name="Takamizawa K."/>
        </authorList>
    </citation>
    <scope>NUCLEOTIDE SEQUENCE [LARGE SCALE GENOMIC DNA]</scope>
    <source>
        <strain evidence="12 13">RMAS</strain>
    </source>
</reference>
<dbReference type="Gene3D" id="3.40.50.620">
    <property type="entry name" value="HUPs"/>
    <property type="match status" value="1"/>
</dbReference>
<dbReference type="NCBIfam" id="NF010587">
    <property type="entry name" value="PRK13980.1"/>
    <property type="match status" value="1"/>
</dbReference>
<comment type="catalytic activity">
    <reaction evidence="8 10">
        <text>deamido-NAD(+) + NH4(+) + ATP = AMP + diphosphate + NAD(+) + H(+)</text>
        <dbReference type="Rhea" id="RHEA:21188"/>
        <dbReference type="ChEBI" id="CHEBI:15378"/>
        <dbReference type="ChEBI" id="CHEBI:28938"/>
        <dbReference type="ChEBI" id="CHEBI:30616"/>
        <dbReference type="ChEBI" id="CHEBI:33019"/>
        <dbReference type="ChEBI" id="CHEBI:57540"/>
        <dbReference type="ChEBI" id="CHEBI:58437"/>
        <dbReference type="ChEBI" id="CHEBI:456215"/>
        <dbReference type="EC" id="6.3.1.5"/>
    </reaction>
</comment>
<protein>
    <recommendedName>
        <fullName evidence="8 10">NH(3)-dependent NAD(+) synthetase</fullName>
        <ecNumber evidence="8 10">6.3.1.5</ecNumber>
    </recommendedName>
</protein>
<dbReference type="NCBIfam" id="TIGR00552">
    <property type="entry name" value="nadE"/>
    <property type="match status" value="1"/>
</dbReference>
<dbReference type="SUPFAM" id="SSF52402">
    <property type="entry name" value="Adenine nucleotide alpha hydrolases-like"/>
    <property type="match status" value="1"/>
</dbReference>
<evidence type="ECO:0000259" key="11">
    <source>
        <dbReference type="Pfam" id="PF02540"/>
    </source>
</evidence>
<accession>A0ABN6P995</accession>
<keyword evidence="4 8" id="KW-0547">Nucleotide-binding</keyword>
<dbReference type="InterPro" id="IPR022926">
    <property type="entry name" value="NH(3)-dep_NAD(+)_synth"/>
</dbReference>
<feature type="binding site" evidence="8">
    <location>
        <begin position="33"/>
        <end position="40"/>
    </location>
    <ligand>
        <name>ATP</name>
        <dbReference type="ChEBI" id="CHEBI:30616"/>
    </ligand>
</feature>
<feature type="binding site" evidence="8">
    <location>
        <position position="187"/>
    </location>
    <ligand>
        <name>ATP</name>
        <dbReference type="ChEBI" id="CHEBI:30616"/>
    </ligand>
</feature>
<dbReference type="PANTHER" id="PTHR23090:SF9">
    <property type="entry name" value="GLUTAMINE-DEPENDENT NAD(+) SYNTHETASE"/>
    <property type="match status" value="1"/>
</dbReference>
<feature type="binding site" evidence="8">
    <location>
        <position position="39"/>
    </location>
    <ligand>
        <name>Mg(2+)</name>
        <dbReference type="ChEBI" id="CHEBI:18420"/>
    </ligand>
</feature>
<evidence type="ECO:0000256" key="3">
    <source>
        <dbReference type="ARBA" id="ARBA00022723"/>
    </source>
</evidence>
<keyword evidence="13" id="KW-1185">Reference proteome</keyword>
<keyword evidence="7 8" id="KW-0520">NAD</keyword>
<comment type="pathway">
    <text evidence="8">Cofactor biosynthesis; NAD(+) biosynthesis; NAD(+) from deamido-NAD(+) (ammonia route): step 1/1.</text>
</comment>
<comment type="subunit">
    <text evidence="8">Homodimer.</text>
</comment>
<keyword evidence="5 8" id="KW-0067">ATP-binding</keyword>
<proteinExistence type="inferred from homology"/>
<evidence type="ECO:0000313" key="12">
    <source>
        <dbReference type="EMBL" id="BDH78704.1"/>
    </source>
</evidence>
<feature type="domain" description="NAD/GMP synthase" evidence="11">
    <location>
        <begin position="11"/>
        <end position="252"/>
    </location>
</feature>
<feature type="binding site" evidence="8">
    <location>
        <position position="136"/>
    </location>
    <ligand>
        <name>ATP</name>
        <dbReference type="ChEBI" id="CHEBI:30616"/>
    </ligand>
</feature>
<feature type="binding site" evidence="8">
    <location>
        <position position="156"/>
    </location>
    <ligand>
        <name>deamido-NAD(+)</name>
        <dbReference type="ChEBI" id="CHEBI:58437"/>
        <note>ligand shared between two neighboring subunits</note>
    </ligand>
</feature>
<dbReference type="CDD" id="cd00553">
    <property type="entry name" value="NAD_synthase"/>
    <property type="match status" value="1"/>
</dbReference>
<feature type="binding site" evidence="8">
    <location>
        <position position="141"/>
    </location>
    <ligand>
        <name>Mg(2+)</name>
        <dbReference type="ChEBI" id="CHEBI:18420"/>
    </ligand>
</feature>
<comment type="similarity">
    <text evidence="1 8 9">Belongs to the NAD synthetase family.</text>
</comment>